<name>A0ABR3SP94_9PEZI</name>
<evidence type="ECO:0000313" key="2">
    <source>
        <dbReference type="Proteomes" id="UP001521116"/>
    </source>
</evidence>
<sequence>MASYHRILQVFDRSVEGKNVECNCDIHPWEILINEERWSGKIRLIGFVDVFFLISYATNDRFEHGIIIYKDDNAIRSTLKDAGVAANDISLNLVNKELVKNKKGSLDYTIVSLGHPVSLSTEYPRSALQKYEIKLRKNKDPSMAALAKGLSSAE</sequence>
<dbReference type="EMBL" id="JAJVDC020000085">
    <property type="protein sequence ID" value="KAL1626278.1"/>
    <property type="molecule type" value="Genomic_DNA"/>
</dbReference>
<accession>A0ABR3SP94</accession>
<gene>
    <name evidence="1" type="ORF">SLS56_006944</name>
</gene>
<keyword evidence="2" id="KW-1185">Reference proteome</keyword>
<organism evidence="1 2">
    <name type="scientific">Neofusicoccum ribis</name>
    <dbReference type="NCBI Taxonomy" id="45134"/>
    <lineage>
        <taxon>Eukaryota</taxon>
        <taxon>Fungi</taxon>
        <taxon>Dikarya</taxon>
        <taxon>Ascomycota</taxon>
        <taxon>Pezizomycotina</taxon>
        <taxon>Dothideomycetes</taxon>
        <taxon>Dothideomycetes incertae sedis</taxon>
        <taxon>Botryosphaeriales</taxon>
        <taxon>Botryosphaeriaceae</taxon>
        <taxon>Neofusicoccum</taxon>
    </lineage>
</organism>
<proteinExistence type="predicted"/>
<comment type="caution">
    <text evidence="1">The sequence shown here is derived from an EMBL/GenBank/DDBJ whole genome shotgun (WGS) entry which is preliminary data.</text>
</comment>
<reference evidence="1 2" key="1">
    <citation type="submission" date="2024-02" db="EMBL/GenBank/DDBJ databases">
        <title>De novo assembly and annotation of 12 fungi associated with fruit tree decline syndrome in Ontario, Canada.</title>
        <authorList>
            <person name="Sulman M."/>
            <person name="Ellouze W."/>
            <person name="Ilyukhin E."/>
        </authorList>
    </citation>
    <scope>NUCLEOTIDE SEQUENCE [LARGE SCALE GENOMIC DNA]</scope>
    <source>
        <strain evidence="1 2">M1-105</strain>
    </source>
</reference>
<dbReference type="Proteomes" id="UP001521116">
    <property type="component" value="Unassembled WGS sequence"/>
</dbReference>
<protein>
    <submittedName>
        <fullName evidence="1">Uncharacterized protein</fullName>
    </submittedName>
</protein>
<evidence type="ECO:0000313" key="1">
    <source>
        <dbReference type="EMBL" id="KAL1626278.1"/>
    </source>
</evidence>